<keyword evidence="8" id="KW-0968">Cytoplasmic vesicle</keyword>
<evidence type="ECO:0000256" key="4">
    <source>
        <dbReference type="ARBA" id="ARBA00022448"/>
    </source>
</evidence>
<dbReference type="GO" id="GO:0006887">
    <property type="term" value="P:exocytosis"/>
    <property type="evidence" value="ECO:0007669"/>
    <property type="project" value="UniProtKB-KW"/>
</dbReference>
<evidence type="ECO:0000259" key="13">
    <source>
        <dbReference type="Pfam" id="PF16528"/>
    </source>
</evidence>
<dbReference type="GO" id="GO:0030133">
    <property type="term" value="C:transport vesicle"/>
    <property type="evidence" value="ECO:0007669"/>
    <property type="project" value="UniProtKB-SubCell"/>
</dbReference>
<dbReference type="GO" id="GO:0006893">
    <property type="term" value="P:Golgi to plasma membrane transport"/>
    <property type="evidence" value="ECO:0007669"/>
    <property type="project" value="TreeGrafter"/>
</dbReference>
<keyword evidence="15" id="KW-1185">Reference proteome</keyword>
<evidence type="ECO:0000313" key="14">
    <source>
        <dbReference type="EMBL" id="KAF1993009.1"/>
    </source>
</evidence>
<keyword evidence="6" id="KW-0653">Protein transport</keyword>
<feature type="compositionally biased region" description="Basic and acidic residues" evidence="12">
    <location>
        <begin position="60"/>
        <end position="80"/>
    </location>
</feature>
<dbReference type="PANTHER" id="PTHR21426">
    <property type="entry name" value="EXOCYST COMPLEX COMPONENT 8"/>
    <property type="match status" value="1"/>
</dbReference>
<evidence type="ECO:0000256" key="9">
    <source>
        <dbReference type="ARBA" id="ARBA00057052"/>
    </source>
</evidence>
<gene>
    <name evidence="14" type="ORF">P154DRAFT_591629</name>
</gene>
<dbReference type="Gene3D" id="1.20.58.1220">
    <property type="entry name" value="Exo84p, C-terminal helical domain"/>
    <property type="match status" value="1"/>
</dbReference>
<feature type="domain" description="Exocyst component Exo84 C-terminal" evidence="13">
    <location>
        <begin position="455"/>
        <end position="655"/>
    </location>
</feature>
<dbReference type="GO" id="GO:0000145">
    <property type="term" value="C:exocyst"/>
    <property type="evidence" value="ECO:0007669"/>
    <property type="project" value="InterPro"/>
</dbReference>
<keyword evidence="4" id="KW-0813">Transport</keyword>
<evidence type="ECO:0000256" key="3">
    <source>
        <dbReference type="ARBA" id="ARBA00021269"/>
    </source>
</evidence>
<protein>
    <recommendedName>
        <fullName evidence="3">Exocyst complex component EXO84</fullName>
    </recommendedName>
    <alternativeName>
        <fullName evidence="11">Exocyst complex component exo84</fullName>
    </alternativeName>
</protein>
<dbReference type="FunFam" id="2.30.29.30:FF:000264">
    <property type="entry name" value="Potential exocyst complex component Exo84"/>
    <property type="match status" value="1"/>
</dbReference>
<feature type="region of interest" description="Disordered" evidence="12">
    <location>
        <begin position="1"/>
        <end position="130"/>
    </location>
</feature>
<feature type="compositionally biased region" description="Basic and acidic residues" evidence="12">
    <location>
        <begin position="110"/>
        <end position="120"/>
    </location>
</feature>
<dbReference type="SUPFAM" id="SSF74788">
    <property type="entry name" value="Cullin repeat-like"/>
    <property type="match status" value="1"/>
</dbReference>
<reference evidence="14" key="1">
    <citation type="journal article" date="2020" name="Stud. Mycol.">
        <title>101 Dothideomycetes genomes: a test case for predicting lifestyles and emergence of pathogens.</title>
        <authorList>
            <person name="Haridas S."/>
            <person name="Albert R."/>
            <person name="Binder M."/>
            <person name="Bloem J."/>
            <person name="Labutti K."/>
            <person name="Salamov A."/>
            <person name="Andreopoulos B."/>
            <person name="Baker S."/>
            <person name="Barry K."/>
            <person name="Bills G."/>
            <person name="Bluhm B."/>
            <person name="Cannon C."/>
            <person name="Castanera R."/>
            <person name="Culley D."/>
            <person name="Daum C."/>
            <person name="Ezra D."/>
            <person name="Gonzalez J."/>
            <person name="Henrissat B."/>
            <person name="Kuo A."/>
            <person name="Liang C."/>
            <person name="Lipzen A."/>
            <person name="Lutzoni F."/>
            <person name="Magnuson J."/>
            <person name="Mondo S."/>
            <person name="Nolan M."/>
            <person name="Ohm R."/>
            <person name="Pangilinan J."/>
            <person name="Park H.-J."/>
            <person name="Ramirez L."/>
            <person name="Alfaro M."/>
            <person name="Sun H."/>
            <person name="Tritt A."/>
            <person name="Yoshinaga Y."/>
            <person name="Zwiers L.-H."/>
            <person name="Turgeon B."/>
            <person name="Goodwin S."/>
            <person name="Spatafora J."/>
            <person name="Crous P."/>
            <person name="Grigoriev I."/>
        </authorList>
    </citation>
    <scope>NUCLEOTIDE SEQUENCE</scope>
    <source>
        <strain evidence="14">CBS 123094</strain>
    </source>
</reference>
<feature type="compositionally biased region" description="Low complexity" evidence="12">
    <location>
        <begin position="47"/>
        <end position="56"/>
    </location>
</feature>
<evidence type="ECO:0000256" key="1">
    <source>
        <dbReference type="ARBA" id="ARBA00004398"/>
    </source>
</evidence>
<comment type="subcellular location">
    <subcellularLocation>
        <location evidence="1">Cytoplasmic vesicle</location>
        <location evidence="1">Secretory vesicle</location>
    </subcellularLocation>
</comment>
<accession>A0A6A5VWG4</accession>
<proteinExistence type="inferred from homology"/>
<name>A0A6A5VWG4_9PLEO</name>
<dbReference type="OrthoDB" id="642193at2759"/>
<dbReference type="InterPro" id="IPR042561">
    <property type="entry name" value="Exo84_C_1"/>
</dbReference>
<evidence type="ECO:0000256" key="10">
    <source>
        <dbReference type="ARBA" id="ARBA00065378"/>
    </source>
</evidence>
<dbReference type="Pfam" id="PF25345">
    <property type="entry name" value="PH_EXO84"/>
    <property type="match status" value="1"/>
</dbReference>
<comment type="function">
    <text evidence="9">Involved in the secretory pathway as part of the exocyst complex which tethers secretory vesicles to the sites of exocytosis. Plays a role in both the assembly of the exocyst and the polarization of this complex to specific sites of the plasma membrane for exocytosis. Also involved in assembly of the spliceosome.</text>
</comment>
<dbReference type="InterPro" id="IPR011993">
    <property type="entry name" value="PH-like_dom_sf"/>
</dbReference>
<evidence type="ECO:0000256" key="8">
    <source>
        <dbReference type="ARBA" id="ARBA00023329"/>
    </source>
</evidence>
<evidence type="ECO:0000256" key="2">
    <source>
        <dbReference type="ARBA" id="ARBA00007210"/>
    </source>
</evidence>
<evidence type="ECO:0000256" key="6">
    <source>
        <dbReference type="ARBA" id="ARBA00022927"/>
    </source>
</evidence>
<dbReference type="AlphaFoldDB" id="A0A6A5VWG4"/>
<dbReference type="InterPro" id="IPR033961">
    <property type="entry name" value="Exo84"/>
</dbReference>
<evidence type="ECO:0000256" key="12">
    <source>
        <dbReference type="SAM" id="MobiDB-lite"/>
    </source>
</evidence>
<dbReference type="InterPro" id="IPR042560">
    <property type="entry name" value="Exo84_C_2"/>
</dbReference>
<evidence type="ECO:0000313" key="15">
    <source>
        <dbReference type="Proteomes" id="UP000799779"/>
    </source>
</evidence>
<dbReference type="Pfam" id="PF16528">
    <property type="entry name" value="Exo84_C"/>
    <property type="match status" value="1"/>
</dbReference>
<sequence length="677" mass="76266">MSDDRGKGISLRKKRTPKPGKGGAKEISAPRQISAPMPTGLAATTLSSGRPSNESSRSGRRPDAPRERPGRADKTADLVKRRYSQKITQLPRDFGNGAPMPAMPQIPNQFRERTPQRGDGRPPGTSDGRALKVDVNALRDPNLRPEQYASEADIRRYQDDLRKVKNRTSADLQHNVYQNRTQFIKISKEAEKLKGEMRTLKQLMSDLTATLGQTTSAAGMNGDATASRKASNRSSVANLEALWNSQLQEVWRRVEGSQKYLPAIPGRHIVWESGRWVELNAATWKARRRVHLILLNDHLLIAAEKKQRTDVAGQSSRDKKSGGKEWVAQRCWPLQEVQMADLSSRTPGGQEGKGAANAINIRVGSESFTFAVYQGDASDKITLLSTFRKAVDDLRRSIEDETEEQGKIQDSVNYLAMRDINMLKQADLMEGLSDQAVDHRASMFVDVDGKQQNIRWVESQLDDLDIDMSLQNFEDAVKKVERLRALAKSIRSNALAQGIVTYKVNERAVKLANILIKQLSEHNNWVNSVKKHVTWVVRLGFEDRAREAYLESRSQVIKTRSRQCIFEGNLLDYVYQISFIYFTIIKNTVDIYQKCFPQVMMSACVKWAKEHVDAFNIILARQLSSVEKSSPLWKQCMDQAHEHAAMLTDVGLDFKELVGRVVEQNRDSRPIGLGVIS</sequence>
<dbReference type="InterPro" id="IPR032403">
    <property type="entry name" value="Exo84_C"/>
</dbReference>
<dbReference type="Gene3D" id="1.20.58.1210">
    <property type="entry name" value="Exo84p, N-terminal helical domain"/>
    <property type="match status" value="1"/>
</dbReference>
<dbReference type="GO" id="GO:0015031">
    <property type="term" value="P:protein transport"/>
    <property type="evidence" value="ECO:0007669"/>
    <property type="project" value="UniProtKB-KW"/>
</dbReference>
<dbReference type="EMBL" id="ML977740">
    <property type="protein sequence ID" value="KAF1993009.1"/>
    <property type="molecule type" value="Genomic_DNA"/>
</dbReference>
<evidence type="ECO:0000256" key="7">
    <source>
        <dbReference type="ARBA" id="ARBA00023054"/>
    </source>
</evidence>
<comment type="subunit">
    <text evidence="10">Component of the exocyst complex.</text>
</comment>
<dbReference type="Gene3D" id="2.30.29.30">
    <property type="entry name" value="Pleckstrin-homology domain (PH domain)/Phosphotyrosine-binding domain (PTB)"/>
    <property type="match status" value="1"/>
</dbReference>
<dbReference type="InterPro" id="IPR016159">
    <property type="entry name" value="Cullin_repeat-like_dom_sf"/>
</dbReference>
<dbReference type="SUPFAM" id="SSF50729">
    <property type="entry name" value="PH domain-like"/>
    <property type="match status" value="1"/>
</dbReference>
<organism evidence="14 15">
    <name type="scientific">Amniculicola lignicola CBS 123094</name>
    <dbReference type="NCBI Taxonomy" id="1392246"/>
    <lineage>
        <taxon>Eukaryota</taxon>
        <taxon>Fungi</taxon>
        <taxon>Dikarya</taxon>
        <taxon>Ascomycota</taxon>
        <taxon>Pezizomycotina</taxon>
        <taxon>Dothideomycetes</taxon>
        <taxon>Pleosporomycetidae</taxon>
        <taxon>Pleosporales</taxon>
        <taxon>Amniculicolaceae</taxon>
        <taxon>Amniculicola</taxon>
    </lineage>
</organism>
<comment type="similarity">
    <text evidence="2">Belongs to the EXO84 family.</text>
</comment>
<keyword evidence="7" id="KW-0175">Coiled coil</keyword>
<dbReference type="Proteomes" id="UP000799779">
    <property type="component" value="Unassembled WGS sequence"/>
</dbReference>
<keyword evidence="5" id="KW-0268">Exocytosis</keyword>
<dbReference type="PANTHER" id="PTHR21426:SF12">
    <property type="entry name" value="EXOCYST COMPLEX COMPONENT 8"/>
    <property type="match status" value="1"/>
</dbReference>
<dbReference type="Pfam" id="PF08700">
    <property type="entry name" value="VPS51_Exo84_N"/>
    <property type="match status" value="1"/>
</dbReference>
<evidence type="ECO:0000256" key="11">
    <source>
        <dbReference type="ARBA" id="ARBA00071741"/>
    </source>
</evidence>
<evidence type="ECO:0000256" key="5">
    <source>
        <dbReference type="ARBA" id="ARBA00022483"/>
    </source>
</evidence>